<name>A0A9D1KIY3_9BACT</name>
<protein>
    <submittedName>
        <fullName evidence="3">Ig domain-containing protein</fullName>
    </submittedName>
</protein>
<evidence type="ECO:0000259" key="2">
    <source>
        <dbReference type="SMART" id="SM00635"/>
    </source>
</evidence>
<reference evidence="3" key="2">
    <citation type="journal article" date="2021" name="PeerJ">
        <title>Extensive microbial diversity within the chicken gut microbiome revealed by metagenomics and culture.</title>
        <authorList>
            <person name="Gilroy R."/>
            <person name="Ravi A."/>
            <person name="Getino M."/>
            <person name="Pursley I."/>
            <person name="Horton D.L."/>
            <person name="Alikhan N.F."/>
            <person name="Baker D."/>
            <person name="Gharbi K."/>
            <person name="Hall N."/>
            <person name="Watson M."/>
            <person name="Adriaenssens E.M."/>
            <person name="Foster-Nyarko E."/>
            <person name="Jarju S."/>
            <person name="Secka A."/>
            <person name="Antonio M."/>
            <person name="Oren A."/>
            <person name="Chaudhuri R.R."/>
            <person name="La Ragione R."/>
            <person name="Hildebrand F."/>
            <person name="Pallen M.J."/>
        </authorList>
    </citation>
    <scope>NUCLEOTIDE SEQUENCE</scope>
    <source>
        <strain evidence="3">ChiHecec2B26-709</strain>
    </source>
</reference>
<reference evidence="3" key="1">
    <citation type="submission" date="2020-10" db="EMBL/GenBank/DDBJ databases">
        <authorList>
            <person name="Gilroy R."/>
        </authorList>
    </citation>
    <scope>NUCLEOTIDE SEQUENCE</scope>
    <source>
        <strain evidence="3">ChiHecec2B26-709</strain>
    </source>
</reference>
<dbReference type="Pfam" id="PF02368">
    <property type="entry name" value="Big_2"/>
    <property type="match status" value="2"/>
</dbReference>
<feature type="chain" id="PRO_5039050903" evidence="1">
    <location>
        <begin position="23"/>
        <end position="422"/>
    </location>
</feature>
<gene>
    <name evidence="3" type="ORF">IAC35_05245</name>
</gene>
<dbReference type="Proteomes" id="UP000886881">
    <property type="component" value="Unassembled WGS sequence"/>
</dbReference>
<dbReference type="InterPro" id="IPR003343">
    <property type="entry name" value="Big_2"/>
</dbReference>
<feature type="domain" description="BIG2" evidence="2">
    <location>
        <begin position="24"/>
        <end position="101"/>
    </location>
</feature>
<organism evidence="3 4">
    <name type="scientific">Candidatus Cryptobacteroides merdipullorum</name>
    <dbReference type="NCBI Taxonomy" id="2840771"/>
    <lineage>
        <taxon>Bacteria</taxon>
        <taxon>Pseudomonadati</taxon>
        <taxon>Bacteroidota</taxon>
        <taxon>Bacteroidia</taxon>
        <taxon>Bacteroidales</taxon>
        <taxon>Candidatus Cryptobacteroides</taxon>
    </lineage>
</organism>
<feature type="domain" description="BIG2" evidence="2">
    <location>
        <begin position="106"/>
        <end position="185"/>
    </location>
</feature>
<evidence type="ECO:0000256" key="1">
    <source>
        <dbReference type="SAM" id="SignalP"/>
    </source>
</evidence>
<dbReference type="InterPro" id="IPR008964">
    <property type="entry name" value="Invasin/intimin_cell_adhesion"/>
</dbReference>
<sequence length="422" mass="44326">MKFLSALSVAVLGAVACTKTQAPELEGVTVEPSQITVVKGETAELSFAVTPKDASWEGVYWQSSDETVATVDQDGVVTAVATGTAEISVHVDSFNDVCTVTVKGGPLESLVLNETALSLFVGGTSQLSFTYNPEDADFDPSSAKWSSADETVATVDGTGLVTAVGTGETTVTLTAGEITAECSVSVTGEASVGDFFYSDGTWSADLDPDKTCIGVVFYAGHHENDLSDYSSTGIGSVKCHGYVVALHDASPADCIHWGPNDVLLENYPLDEDGEPVVISNFTNNVEDADWNGYLWTSGIRAAAEAAGGLSEDVEGYPAAWYAVNYSADAAPESTSGWFLPSISQVNAAVKAKDKIGEAGGDAFLDAIDGRYVSSSEDAGYEPAGHVLYYCTYSTMANFPLQSGEKFADGYDPQYRVRSVLAF</sequence>
<dbReference type="AlphaFoldDB" id="A0A9D1KIY3"/>
<dbReference type="Gene3D" id="2.60.40.1080">
    <property type="match status" value="2"/>
</dbReference>
<evidence type="ECO:0000313" key="3">
    <source>
        <dbReference type="EMBL" id="HIT47245.1"/>
    </source>
</evidence>
<feature type="signal peptide" evidence="1">
    <location>
        <begin position="1"/>
        <end position="22"/>
    </location>
</feature>
<evidence type="ECO:0000313" key="4">
    <source>
        <dbReference type="Proteomes" id="UP000886881"/>
    </source>
</evidence>
<dbReference type="EMBL" id="DVLC01000100">
    <property type="protein sequence ID" value="HIT47245.1"/>
    <property type="molecule type" value="Genomic_DNA"/>
</dbReference>
<keyword evidence="1" id="KW-0732">Signal</keyword>
<comment type="caution">
    <text evidence="3">The sequence shown here is derived from an EMBL/GenBank/DDBJ whole genome shotgun (WGS) entry which is preliminary data.</text>
</comment>
<dbReference type="SMART" id="SM00635">
    <property type="entry name" value="BID_2"/>
    <property type="match status" value="2"/>
</dbReference>
<dbReference type="SUPFAM" id="SSF49373">
    <property type="entry name" value="Invasin/intimin cell-adhesion fragments"/>
    <property type="match status" value="2"/>
</dbReference>
<accession>A0A9D1KIY3</accession>
<dbReference type="PROSITE" id="PS51257">
    <property type="entry name" value="PROKAR_LIPOPROTEIN"/>
    <property type="match status" value="1"/>
</dbReference>
<proteinExistence type="predicted"/>